<evidence type="ECO:0000256" key="1">
    <source>
        <dbReference type="SAM" id="MobiDB-lite"/>
    </source>
</evidence>
<proteinExistence type="predicted"/>
<protein>
    <submittedName>
        <fullName evidence="2">Uncharacterized protein</fullName>
    </submittedName>
</protein>
<name>A0AAV9VYB1_9PEZI</name>
<dbReference type="AlphaFoldDB" id="A0AAV9VYB1"/>
<accession>A0AAV9VYB1</accession>
<comment type="caution">
    <text evidence="2">The sequence shown here is derived from an EMBL/GenBank/DDBJ whole genome shotgun (WGS) entry which is preliminary data.</text>
</comment>
<reference evidence="2 3" key="1">
    <citation type="submission" date="2023-08" db="EMBL/GenBank/DDBJ databases">
        <authorList>
            <person name="Palmer J.M."/>
        </authorList>
    </citation>
    <scope>NUCLEOTIDE SEQUENCE [LARGE SCALE GENOMIC DNA]</scope>
    <source>
        <strain evidence="2 3">TWF481</strain>
    </source>
</reference>
<keyword evidence="3" id="KW-1185">Reference proteome</keyword>
<evidence type="ECO:0000313" key="2">
    <source>
        <dbReference type="EMBL" id="KAK6496075.1"/>
    </source>
</evidence>
<sequence>MSADQSLSNSQRADLVNQMLLRLQQTVDQINDGDVTRADNTLDTSLDNVTPATTASPSVPAKVVQPTWWDIVLEEALDPKWTIRNKERAEIIAAYKKYLLSLSLACQAYVNATAHEQDPKNLRFPGLQIPPPLHNYFPKEHFIPTLRIPNARDFQNPPEDGPKLERPDTTKLPTFGLINFWVEQFIDLKMRWVPYLETITKDQIIYLSYAFAKVGAELQRLRGLLEEETSKDIVRDSLFGPHGCDRSIFA</sequence>
<dbReference type="EMBL" id="JAVHJL010000011">
    <property type="protein sequence ID" value="KAK6496075.1"/>
    <property type="molecule type" value="Genomic_DNA"/>
</dbReference>
<feature type="region of interest" description="Disordered" evidence="1">
    <location>
        <begin position="34"/>
        <end position="57"/>
    </location>
</feature>
<organism evidence="2 3">
    <name type="scientific">Arthrobotrys musiformis</name>
    <dbReference type="NCBI Taxonomy" id="47236"/>
    <lineage>
        <taxon>Eukaryota</taxon>
        <taxon>Fungi</taxon>
        <taxon>Dikarya</taxon>
        <taxon>Ascomycota</taxon>
        <taxon>Pezizomycotina</taxon>
        <taxon>Orbiliomycetes</taxon>
        <taxon>Orbiliales</taxon>
        <taxon>Orbiliaceae</taxon>
        <taxon>Arthrobotrys</taxon>
    </lineage>
</organism>
<feature type="compositionally biased region" description="Polar residues" evidence="1">
    <location>
        <begin position="38"/>
        <end position="57"/>
    </location>
</feature>
<evidence type="ECO:0000313" key="3">
    <source>
        <dbReference type="Proteomes" id="UP001370758"/>
    </source>
</evidence>
<gene>
    <name evidence="2" type="ORF">TWF481_002099</name>
</gene>
<dbReference type="Proteomes" id="UP001370758">
    <property type="component" value="Unassembled WGS sequence"/>
</dbReference>